<proteinExistence type="predicted"/>
<protein>
    <submittedName>
        <fullName evidence="1">Uncharacterized protein</fullName>
    </submittedName>
</protein>
<organism evidence="1">
    <name type="scientific">Darwinula stevensoni</name>
    <dbReference type="NCBI Taxonomy" id="69355"/>
    <lineage>
        <taxon>Eukaryota</taxon>
        <taxon>Metazoa</taxon>
        <taxon>Ecdysozoa</taxon>
        <taxon>Arthropoda</taxon>
        <taxon>Crustacea</taxon>
        <taxon>Oligostraca</taxon>
        <taxon>Ostracoda</taxon>
        <taxon>Podocopa</taxon>
        <taxon>Podocopida</taxon>
        <taxon>Darwinulocopina</taxon>
        <taxon>Darwinuloidea</taxon>
        <taxon>Darwinulidae</taxon>
        <taxon>Darwinula</taxon>
    </lineage>
</organism>
<dbReference type="AlphaFoldDB" id="A0A7R9FNF9"/>
<keyword evidence="2" id="KW-1185">Reference proteome</keyword>
<name>A0A7R9FNF9_9CRUS</name>
<evidence type="ECO:0000313" key="2">
    <source>
        <dbReference type="Proteomes" id="UP000677054"/>
    </source>
</evidence>
<reference evidence="1" key="1">
    <citation type="submission" date="2020-11" db="EMBL/GenBank/DDBJ databases">
        <authorList>
            <person name="Tran Van P."/>
        </authorList>
    </citation>
    <scope>NUCLEOTIDE SEQUENCE</scope>
</reference>
<evidence type="ECO:0000313" key="1">
    <source>
        <dbReference type="EMBL" id="CAD7249559.1"/>
    </source>
</evidence>
<dbReference type="EMBL" id="LR901875">
    <property type="protein sequence ID" value="CAD7249559.1"/>
    <property type="molecule type" value="Genomic_DNA"/>
</dbReference>
<sequence length="61" mass="6947">MCLCLRPDQLHESTKSHEKELFLRLCNLKASDPFHQIAGIPLTPVTNVDIGAVVQEYRLRT</sequence>
<gene>
    <name evidence="1" type="ORF">DSTB1V02_LOCUS9348</name>
</gene>
<dbReference type="Proteomes" id="UP000677054">
    <property type="component" value="Unassembled WGS sequence"/>
</dbReference>
<accession>A0A7R9FNF9</accession>
<dbReference type="EMBL" id="CAJPEV010002358">
    <property type="protein sequence ID" value="CAG0896639.1"/>
    <property type="molecule type" value="Genomic_DNA"/>
</dbReference>